<evidence type="ECO:0000313" key="1">
    <source>
        <dbReference type="EMBL" id="GIY84292.1"/>
    </source>
</evidence>
<reference evidence="1 2" key="1">
    <citation type="submission" date="2021-06" db="EMBL/GenBank/DDBJ databases">
        <title>Caerostris extrusa draft genome.</title>
        <authorList>
            <person name="Kono N."/>
            <person name="Arakawa K."/>
        </authorList>
    </citation>
    <scope>NUCLEOTIDE SEQUENCE [LARGE SCALE GENOMIC DNA]</scope>
</reference>
<proteinExistence type="predicted"/>
<protein>
    <submittedName>
        <fullName evidence="1">Uncharacterized protein</fullName>
    </submittedName>
</protein>
<sequence length="187" mass="21543">MRKLTPNDSVSKRSNRIHKVETLLGDSTTEELTDRDFFGFLNQKKLSDVCIKGIATRKCRSKYGLKKYLLEVKLIESTMKITSSPKYFAKTKCGFIHTDNIKCKVGTVEGTERKSFKEKAQSTNLFAAPSTHLSNSIAKVPLLEFLQIDPVFTTSWRQEHFFFSERSLISIFFFFSSDAFRIHSTFR</sequence>
<dbReference type="AlphaFoldDB" id="A0AAV4WN95"/>
<organism evidence="1 2">
    <name type="scientific">Caerostris extrusa</name>
    <name type="common">Bark spider</name>
    <name type="synonym">Caerostris bankana</name>
    <dbReference type="NCBI Taxonomy" id="172846"/>
    <lineage>
        <taxon>Eukaryota</taxon>
        <taxon>Metazoa</taxon>
        <taxon>Ecdysozoa</taxon>
        <taxon>Arthropoda</taxon>
        <taxon>Chelicerata</taxon>
        <taxon>Arachnida</taxon>
        <taxon>Araneae</taxon>
        <taxon>Araneomorphae</taxon>
        <taxon>Entelegynae</taxon>
        <taxon>Araneoidea</taxon>
        <taxon>Araneidae</taxon>
        <taxon>Caerostris</taxon>
    </lineage>
</organism>
<dbReference type="Proteomes" id="UP001054945">
    <property type="component" value="Unassembled WGS sequence"/>
</dbReference>
<accession>A0AAV4WN95</accession>
<gene>
    <name evidence="1" type="ORF">CEXT_562871</name>
</gene>
<name>A0AAV4WN95_CAEEX</name>
<dbReference type="EMBL" id="BPLR01016499">
    <property type="protein sequence ID" value="GIY84292.1"/>
    <property type="molecule type" value="Genomic_DNA"/>
</dbReference>
<comment type="caution">
    <text evidence="1">The sequence shown here is derived from an EMBL/GenBank/DDBJ whole genome shotgun (WGS) entry which is preliminary data.</text>
</comment>
<evidence type="ECO:0000313" key="2">
    <source>
        <dbReference type="Proteomes" id="UP001054945"/>
    </source>
</evidence>
<keyword evidence="2" id="KW-1185">Reference proteome</keyword>